<dbReference type="InterPro" id="IPR043917">
    <property type="entry name" value="DUF5753"/>
</dbReference>
<dbReference type="SUPFAM" id="SSF47413">
    <property type="entry name" value="lambda repressor-like DNA-binding domains"/>
    <property type="match status" value="1"/>
</dbReference>
<accession>A0A7W8AER6</accession>
<sequence length="281" mass="30958">MRRLRDMAGVSGRDLAEQIGISQSKVSRIEAGAAMPSFSQVMAWAEAVNAPDDTREVLASLTQAAFTEVQTWRAALRNRPHLQGEIQKLERGAHLIRTFQPTLVPGLLQTAEYVKRVLTLFQPGYAEDKLATVLAARLDRQLALYDEAKRFEFLITEAALRWRPGPPRLLLAQLDRIASLSTLENVSIGLIPLTTEAVTSMAHAFVMFEADGGAPGDDHEDDEEDGAVVTVETVHANLVVKGAESVSLYRDRWTSLRRMAVFDDEARSFLSQVSTTIRAGG</sequence>
<gene>
    <name evidence="2" type="ORF">HNR40_010488</name>
</gene>
<comment type="caution">
    <text evidence="2">The sequence shown here is derived from an EMBL/GenBank/DDBJ whole genome shotgun (WGS) entry which is preliminary data.</text>
</comment>
<organism evidence="2 3">
    <name type="scientific">Nonomuraea endophytica</name>
    <dbReference type="NCBI Taxonomy" id="714136"/>
    <lineage>
        <taxon>Bacteria</taxon>
        <taxon>Bacillati</taxon>
        <taxon>Actinomycetota</taxon>
        <taxon>Actinomycetes</taxon>
        <taxon>Streptosporangiales</taxon>
        <taxon>Streptosporangiaceae</taxon>
        <taxon>Nonomuraea</taxon>
    </lineage>
</organism>
<evidence type="ECO:0000313" key="2">
    <source>
        <dbReference type="EMBL" id="MBB5084977.1"/>
    </source>
</evidence>
<dbReference type="PROSITE" id="PS50943">
    <property type="entry name" value="HTH_CROC1"/>
    <property type="match status" value="1"/>
</dbReference>
<dbReference type="Proteomes" id="UP000568380">
    <property type="component" value="Unassembled WGS sequence"/>
</dbReference>
<dbReference type="Pfam" id="PF19054">
    <property type="entry name" value="DUF5753"/>
    <property type="match status" value="1"/>
</dbReference>
<keyword evidence="3" id="KW-1185">Reference proteome</keyword>
<dbReference type="AlphaFoldDB" id="A0A7W8AER6"/>
<dbReference type="Gene3D" id="1.10.260.40">
    <property type="entry name" value="lambda repressor-like DNA-binding domains"/>
    <property type="match status" value="1"/>
</dbReference>
<reference evidence="2 3" key="1">
    <citation type="submission" date="2020-08" db="EMBL/GenBank/DDBJ databases">
        <title>Genomic Encyclopedia of Type Strains, Phase IV (KMG-IV): sequencing the most valuable type-strain genomes for metagenomic binning, comparative biology and taxonomic classification.</title>
        <authorList>
            <person name="Goeker M."/>
        </authorList>
    </citation>
    <scope>NUCLEOTIDE SEQUENCE [LARGE SCALE GENOMIC DNA]</scope>
    <source>
        <strain evidence="2 3">DSM 45385</strain>
    </source>
</reference>
<dbReference type="Pfam" id="PF13560">
    <property type="entry name" value="HTH_31"/>
    <property type="match status" value="1"/>
</dbReference>
<dbReference type="InterPro" id="IPR010982">
    <property type="entry name" value="Lambda_DNA-bd_dom_sf"/>
</dbReference>
<dbReference type="EMBL" id="JACHIN010000028">
    <property type="protein sequence ID" value="MBB5084977.1"/>
    <property type="molecule type" value="Genomic_DNA"/>
</dbReference>
<evidence type="ECO:0000259" key="1">
    <source>
        <dbReference type="PROSITE" id="PS50943"/>
    </source>
</evidence>
<proteinExistence type="predicted"/>
<feature type="domain" description="HTH cro/C1-type" evidence="1">
    <location>
        <begin position="1"/>
        <end position="55"/>
    </location>
</feature>
<name>A0A7W8AER6_9ACTN</name>
<evidence type="ECO:0000313" key="3">
    <source>
        <dbReference type="Proteomes" id="UP000568380"/>
    </source>
</evidence>
<dbReference type="GO" id="GO:0003677">
    <property type="term" value="F:DNA binding"/>
    <property type="evidence" value="ECO:0007669"/>
    <property type="project" value="InterPro"/>
</dbReference>
<dbReference type="CDD" id="cd00093">
    <property type="entry name" value="HTH_XRE"/>
    <property type="match status" value="1"/>
</dbReference>
<protein>
    <submittedName>
        <fullName evidence="2">Transcriptional regulator with XRE-family HTH domain</fullName>
    </submittedName>
</protein>
<dbReference type="InterPro" id="IPR001387">
    <property type="entry name" value="Cro/C1-type_HTH"/>
</dbReference>
<dbReference type="SMART" id="SM00530">
    <property type="entry name" value="HTH_XRE"/>
    <property type="match status" value="1"/>
</dbReference>